<keyword evidence="1" id="KW-0472">Membrane</keyword>
<dbReference type="Proteomes" id="UP000199589">
    <property type="component" value="Unassembled WGS sequence"/>
</dbReference>
<accession>A0A1I4BWY5</accession>
<name>A0A1I4BWY5_9LACT</name>
<dbReference type="EMBL" id="FOSJ01000088">
    <property type="protein sequence ID" value="SFK73308.1"/>
    <property type="molecule type" value="Genomic_DNA"/>
</dbReference>
<dbReference type="Pfam" id="PF11127">
    <property type="entry name" value="YgaP-like_TM"/>
    <property type="match status" value="1"/>
</dbReference>
<gene>
    <name evidence="3" type="ORF">SAMN04488569_10886</name>
</gene>
<keyword evidence="4" id="KW-1185">Reference proteome</keyword>
<protein>
    <recommendedName>
        <fullName evidence="2">Inner membrane protein YgaP-like transmembrane domain-containing protein</fullName>
    </recommendedName>
</protein>
<dbReference type="AlphaFoldDB" id="A0A1I4BWY5"/>
<evidence type="ECO:0000259" key="2">
    <source>
        <dbReference type="Pfam" id="PF11127"/>
    </source>
</evidence>
<keyword evidence="1" id="KW-1133">Transmembrane helix</keyword>
<feature type="domain" description="Inner membrane protein YgaP-like transmembrane" evidence="2">
    <location>
        <begin position="1"/>
        <end position="63"/>
    </location>
</feature>
<evidence type="ECO:0000313" key="3">
    <source>
        <dbReference type="EMBL" id="SFK73308.1"/>
    </source>
</evidence>
<sequence length="64" mass="6848">MDKNIGELDSILRIIFGAALAPLFFFTKGLGKMLGIAGIALLITGKTQKCGMYQVTGTNTLKKD</sequence>
<organism evidence="3 4">
    <name type="scientific">Marinilactibacillus piezotolerans</name>
    <dbReference type="NCBI Taxonomy" id="258723"/>
    <lineage>
        <taxon>Bacteria</taxon>
        <taxon>Bacillati</taxon>
        <taxon>Bacillota</taxon>
        <taxon>Bacilli</taxon>
        <taxon>Lactobacillales</taxon>
        <taxon>Carnobacteriaceae</taxon>
        <taxon>Marinilactibacillus</taxon>
    </lineage>
</organism>
<evidence type="ECO:0000256" key="1">
    <source>
        <dbReference type="SAM" id="Phobius"/>
    </source>
</evidence>
<dbReference type="RefSeq" id="WP_177206474.1">
    <property type="nucleotide sequence ID" value="NZ_FOSJ01000088.1"/>
</dbReference>
<dbReference type="InterPro" id="IPR021309">
    <property type="entry name" value="YgaP-like_TM"/>
</dbReference>
<evidence type="ECO:0000313" key="4">
    <source>
        <dbReference type="Proteomes" id="UP000199589"/>
    </source>
</evidence>
<keyword evidence="1" id="KW-0812">Transmembrane</keyword>
<feature type="transmembrane region" description="Helical" evidence="1">
    <location>
        <begin position="12"/>
        <end position="43"/>
    </location>
</feature>
<proteinExistence type="predicted"/>
<reference evidence="4" key="1">
    <citation type="submission" date="2016-10" db="EMBL/GenBank/DDBJ databases">
        <authorList>
            <person name="Varghese N."/>
            <person name="Submissions S."/>
        </authorList>
    </citation>
    <scope>NUCLEOTIDE SEQUENCE [LARGE SCALE GENOMIC DNA]</scope>
    <source>
        <strain evidence="4">DSM 16108</strain>
    </source>
</reference>